<sequence>MTISIVDKHRF</sequence>
<dbReference type="EMBL" id="AJSR01000136">
    <property type="protein sequence ID" value="EKM33717.1"/>
    <property type="molecule type" value="Genomic_DNA"/>
</dbReference>
<evidence type="ECO:0000313" key="1">
    <source>
        <dbReference type="EMBL" id="EKM33717.1"/>
    </source>
</evidence>
<evidence type="ECO:0000313" key="2">
    <source>
        <dbReference type="Proteomes" id="UP000008367"/>
    </source>
</evidence>
<dbReference type="Proteomes" id="UP000008367">
    <property type="component" value="Unassembled WGS sequence"/>
</dbReference>
<reference evidence="1 2" key="1">
    <citation type="submission" date="2012-10" db="EMBL/GenBank/DDBJ databases">
        <title>Genome sequence of Vibrio Cholerae HENC-02.</title>
        <authorList>
            <person name="Eppinger M."/>
            <person name="Hasan N.A."/>
            <person name="Sengamalay N."/>
            <person name="Hine E."/>
            <person name="Su Q."/>
            <person name="Daugherty S.C."/>
            <person name="Young S."/>
            <person name="Sadzewicz L."/>
            <person name="Tallon L."/>
            <person name="Cebula T.A."/>
            <person name="Ravel J."/>
            <person name="Colwell R.R."/>
        </authorList>
    </citation>
    <scope>NUCLEOTIDE SEQUENCE [LARGE SCALE GENOMIC DNA]</scope>
    <source>
        <strain evidence="1 2">HENC-02</strain>
    </source>
</reference>
<gene>
    <name evidence="1" type="ORF">VCHENC02_0866A</name>
</gene>
<name>A0A454D4T2_VIBHA</name>
<feature type="non-terminal residue" evidence="1">
    <location>
        <position position="11"/>
    </location>
</feature>
<comment type="caution">
    <text evidence="1">The sequence shown here is derived from an EMBL/GenBank/DDBJ whole genome shotgun (WGS) entry which is preliminary data.</text>
</comment>
<proteinExistence type="predicted"/>
<accession>A0A454D4T2</accession>
<protein>
    <submittedName>
        <fullName evidence="1">Uncharacterized protein</fullName>
    </submittedName>
</protein>
<organism evidence="1 2">
    <name type="scientific">Vibrio harveyi</name>
    <name type="common">Beneckea harveyi</name>
    <dbReference type="NCBI Taxonomy" id="669"/>
    <lineage>
        <taxon>Bacteria</taxon>
        <taxon>Pseudomonadati</taxon>
        <taxon>Pseudomonadota</taxon>
        <taxon>Gammaproteobacteria</taxon>
        <taxon>Vibrionales</taxon>
        <taxon>Vibrionaceae</taxon>
        <taxon>Vibrio</taxon>
    </lineage>
</organism>